<evidence type="ECO:0000256" key="1">
    <source>
        <dbReference type="ARBA" id="ARBA00022737"/>
    </source>
</evidence>
<feature type="domain" description="Fibronectin type-III" evidence="3">
    <location>
        <begin position="1406"/>
        <end position="1501"/>
    </location>
</feature>
<dbReference type="EMBL" id="QFWQ01000001">
    <property type="protein sequence ID" value="RCS31714.1"/>
    <property type="molecule type" value="Genomic_DNA"/>
</dbReference>
<keyword evidence="2" id="KW-0732">Signal</keyword>
<dbReference type="PANTHER" id="PTHR47135">
    <property type="entry name" value="FIBRONECTIN TYPE III DOMAIN-CONTAINING PROTEIN 7"/>
    <property type="match status" value="1"/>
</dbReference>
<dbReference type="Gene3D" id="2.60.40.10">
    <property type="entry name" value="Immunoglobulins"/>
    <property type="match status" value="5"/>
</dbReference>
<name>A0A368KIH8_9GAMM</name>
<dbReference type="InterPro" id="IPR003961">
    <property type="entry name" value="FN3_dom"/>
</dbReference>
<evidence type="ECO:0000259" key="3">
    <source>
        <dbReference type="PROSITE" id="PS50853"/>
    </source>
</evidence>
<dbReference type="InterPro" id="IPR031325">
    <property type="entry name" value="RHS_repeat"/>
</dbReference>
<feature type="domain" description="Fibronectin type-III" evidence="3">
    <location>
        <begin position="1680"/>
        <end position="1769"/>
    </location>
</feature>
<sequence length="1832" mass="193394">MRTGNVFAFLLAVFSLTAQAQSGSTNVDAYEEYGKHVRAAQEVTPLTSNLFGDHVSLYNGATEFDVTDVDLPGNSSLPVRFGRRLEIDDRRQPTGKLGGLGEWDIDVPYIDGVFTTENGWEVQNNVGQGGVYSRCSVVTPPYTVIASLGGIEEPASQIWDGNQLHIPGETDEELLANTETALPDNRATYPWITKSFYHASCASSTANGYPGESFVVVSPSGVSYTFNWMVVNPTSILHYQRPNPTGTGTIGSLANRSRFFLLATQVTDRFGNWVKYNYNASSQLQSITANDGREIDVTWSGNVVQSVSIPSTNPGPRTWRYGYVASSDGYAANGLLNTVTRPDGSQWTYTVTSGSLRTLKDLSVDTPPTYHCQIDANANTGSMVYTIGAPSGAQGIFSFTYQRNPRSYVPLNCTDVNPYTEYPDVYDFFDNFALVSKQISGAGLATMNWSYDYAATVNGGGYVTANIPFPYPTETYIPQSSSAYHPPKIVTVTDPTGITKYSFGINYGVDEGRLLQTETDTLSGQMVRTVTNTYLPDSQIASQAFPDNAGRSVQPIYKNPMVGRIRPEVVTTTVQDGDTYTRQTLGFDVFAQATDVKRFNSIAGQQAIEEQTSYLNDTTLWVLGLPQQVTNVTTGEIESFNAYNSNDTLQSRARFGQTLLTYTYNAAGQLASFTDGNSHTTSLSNYYRGIPQQVNYPDSTSQTAIVDYYGDILSITDQAGLTTSYTYNPMGWPSQVSYPTGDEVAWYPKNYAFAYVTGAERGIPGGHWRRTVTTGNNTEVTYFDAMLRPLLSDVSIAGTAGSDITTASSFDWRGLTTFTSYPVSGTPDLSAVTSGSHNTYDTLGRPTTSQQDSELGTLTTTTAYLSGAGVQVTDPKNNVTTTYAQVFDAPSYDAPIQVQAPAGVTQTIARDLYGNPLSITQSGIYNGTESDSITKTLTYDSYHRLCRTTEPESGSEVMAYDAANNLAWSAAGLAITGAGCGQDQVATAAQTARTYDAMNRVKTIAPPAGTQSTSYGYDPVGRLTSAVSGISTWRGTYNFRGMLTGESLQLAGQNAWGLGYAHDAYGSLSLIHYPDGENVSYAPDALGRPTQAGSYATGIGYFPNGQVAQFTYANGSSYVAAQNARQMLSNFSYGTGSTVQLSEDLSYDANGNITTVADLAGGPRAKSFGYDALNRLTSANAAGLWGTQAYTYDALNNLRTLQIGSQTSTYTYDPTNKLASISGAQSVSYTYDPRGNVATKNGTSLVFDQKNQLTQVAGSNTYAYDASGRRVSKTAGGVTTYYFYSQAGQLMYQWAPGSALTTSFVYLGSKLVGDNETLVLGAPATVDFDANPNNGSYTVSWGAVTGATSYVLQESANGGGWVTVYSGGSPSVTLSGKAGGSYVYQVEGCAGTTCGGWTGSATLGVRPALPTVTVPGGTINGTYNVSWTAPATATSYDVQERLNSGAWNTIASATTASSISRPGNVSGSYTYQVAAYNAYGTRGWAGSAAVTVDTTYGVLPAAPASLTVPASSNDGSATLSWAATSLTTRYVVEQSSSGGTSWAQIYNSTGTSTAVSGLADGSYSYHVQSCNTYGCSAWTNGSATLVVTHPPTTAPTLSVPASSTNGSYAVSWGGVPGQISYTLQEQINGGGWTTVQSNGMTSWSTSGRGNGTYGYQAQACNVGGCGPWSAVASTSVLWPPPTPASISVPGSSSGLITVTWATSATATSYTLQQSIDGGGWTTVYSNAANGTTLNESSTGNYTLRVQACNASGCSGFVTSGAVAVTIPPASAPGLSVPASNNTGSYTVSWGGVSGATSYTLQEQVNGGGWTTVQASGATSWGTSGRGNGTYGY</sequence>
<dbReference type="Pfam" id="PF05593">
    <property type="entry name" value="RHS_repeat"/>
    <property type="match status" value="1"/>
</dbReference>
<dbReference type="SMART" id="SM00060">
    <property type="entry name" value="FN3"/>
    <property type="match status" value="5"/>
</dbReference>
<protein>
    <recommendedName>
        <fullName evidence="3">Fibronectin type-III domain-containing protein</fullName>
    </recommendedName>
</protein>
<dbReference type="PANTHER" id="PTHR47135:SF1">
    <property type="entry name" value="FIBRONECTIN TYPE III DOMAIN-CONTAINING PROTEIN 7"/>
    <property type="match status" value="1"/>
</dbReference>
<reference evidence="4 5" key="1">
    <citation type="submission" date="2018-05" db="EMBL/GenBank/DDBJ databases">
        <title>Draft genome sequence of Rhodanobacter denitrificans Yn1 isolated from gold copper mine.</title>
        <authorList>
            <person name="Yang N."/>
            <person name="Mazhar H.S."/>
            <person name="Rensing C."/>
        </authorList>
    </citation>
    <scope>NUCLEOTIDE SEQUENCE [LARGE SCALE GENOMIC DNA]</scope>
    <source>
        <strain evidence="4 5">Yn1</strain>
    </source>
</reference>
<accession>A0A368KIH8</accession>
<evidence type="ECO:0000256" key="2">
    <source>
        <dbReference type="SAM" id="SignalP"/>
    </source>
</evidence>
<dbReference type="Proteomes" id="UP000252387">
    <property type="component" value="Unassembled WGS sequence"/>
</dbReference>
<dbReference type="Pfam" id="PF25023">
    <property type="entry name" value="TEN_YD-shell"/>
    <property type="match status" value="1"/>
</dbReference>
<dbReference type="InterPro" id="IPR036116">
    <property type="entry name" value="FN3_sf"/>
</dbReference>
<comment type="caution">
    <text evidence="4">The sequence shown here is derived from an EMBL/GenBank/DDBJ whole genome shotgun (WGS) entry which is preliminary data.</text>
</comment>
<dbReference type="OrthoDB" id="6904246at2"/>
<keyword evidence="1" id="KW-0677">Repeat</keyword>
<dbReference type="PROSITE" id="PS50853">
    <property type="entry name" value="FN3"/>
    <property type="match status" value="3"/>
</dbReference>
<dbReference type="CDD" id="cd00063">
    <property type="entry name" value="FN3"/>
    <property type="match status" value="1"/>
</dbReference>
<dbReference type="InterPro" id="IPR006530">
    <property type="entry name" value="YD"/>
</dbReference>
<dbReference type="NCBIfam" id="TIGR01643">
    <property type="entry name" value="YD_repeat_2x"/>
    <property type="match status" value="1"/>
</dbReference>
<gene>
    <name evidence="4" type="ORF">DEO45_00970</name>
</gene>
<feature type="non-terminal residue" evidence="4">
    <location>
        <position position="1832"/>
    </location>
</feature>
<dbReference type="InterPro" id="IPR056823">
    <property type="entry name" value="TEN-like_YD-shell"/>
</dbReference>
<feature type="signal peptide" evidence="2">
    <location>
        <begin position="1"/>
        <end position="20"/>
    </location>
</feature>
<dbReference type="Gene3D" id="2.180.10.10">
    <property type="entry name" value="RHS repeat-associated core"/>
    <property type="match status" value="1"/>
</dbReference>
<feature type="domain" description="Fibronectin type-III" evidence="3">
    <location>
        <begin position="1502"/>
        <end position="1591"/>
    </location>
</feature>
<feature type="chain" id="PRO_5016595038" description="Fibronectin type-III domain-containing protein" evidence="2">
    <location>
        <begin position="21"/>
        <end position="1832"/>
    </location>
</feature>
<organism evidence="4 5">
    <name type="scientific">Rhodanobacter denitrificans</name>
    <dbReference type="NCBI Taxonomy" id="666685"/>
    <lineage>
        <taxon>Bacteria</taxon>
        <taxon>Pseudomonadati</taxon>
        <taxon>Pseudomonadota</taxon>
        <taxon>Gammaproteobacteria</taxon>
        <taxon>Lysobacterales</taxon>
        <taxon>Rhodanobacteraceae</taxon>
        <taxon>Rhodanobacter</taxon>
    </lineage>
</organism>
<evidence type="ECO:0000313" key="5">
    <source>
        <dbReference type="Proteomes" id="UP000252387"/>
    </source>
</evidence>
<keyword evidence="5" id="KW-1185">Reference proteome</keyword>
<proteinExistence type="predicted"/>
<dbReference type="SUPFAM" id="SSF49265">
    <property type="entry name" value="Fibronectin type III"/>
    <property type="match status" value="3"/>
</dbReference>
<dbReference type="InterPro" id="IPR013783">
    <property type="entry name" value="Ig-like_fold"/>
</dbReference>
<evidence type="ECO:0000313" key="4">
    <source>
        <dbReference type="EMBL" id="RCS31714.1"/>
    </source>
</evidence>